<keyword evidence="6" id="KW-0680">Restriction system</keyword>
<gene>
    <name evidence="9" type="ORF">OZ401_002635</name>
</gene>
<reference evidence="9" key="1">
    <citation type="journal article" date="2024" name="Nature">
        <title>Anoxygenic phototroph of the Chloroflexota uses a type I reaction centre.</title>
        <authorList>
            <person name="Tsuji J.M."/>
            <person name="Shaw N.A."/>
            <person name="Nagashima S."/>
            <person name="Venkiteswaran J.J."/>
            <person name="Schiff S.L."/>
            <person name="Watanabe T."/>
            <person name="Fukui M."/>
            <person name="Hanada S."/>
            <person name="Tank M."/>
            <person name="Neufeld J.D."/>
        </authorList>
    </citation>
    <scope>NUCLEOTIDE SEQUENCE</scope>
    <source>
        <strain evidence="9">L227-S17</strain>
    </source>
</reference>
<dbReference type="Pfam" id="PF02384">
    <property type="entry name" value="N6_Mtase"/>
    <property type="match status" value="1"/>
</dbReference>
<evidence type="ECO:0000256" key="1">
    <source>
        <dbReference type="ARBA" id="ARBA00006594"/>
    </source>
</evidence>
<sequence length="85" mass="9666">MKNAEFKFNKVSLLIEACRMIDQMDISSQNEDVQGALFEYLLSTVGRNGQFRTPHHIIRLMVQMIDPKPNERIGDLAAGTRGFLV</sequence>
<keyword evidence="5" id="KW-0949">S-adenosyl-L-methionine</keyword>
<comment type="similarity">
    <text evidence="1">Belongs to the N(4)/N(6)-methyltransferase family.</text>
</comment>
<evidence type="ECO:0000256" key="7">
    <source>
        <dbReference type="ARBA" id="ARBA00047942"/>
    </source>
</evidence>
<keyword evidence="4" id="KW-0808">Transferase</keyword>
<name>A0ABY9B757_9CHLR</name>
<proteinExistence type="inferred from homology"/>
<evidence type="ECO:0000256" key="3">
    <source>
        <dbReference type="ARBA" id="ARBA00022603"/>
    </source>
</evidence>
<dbReference type="Proteomes" id="UP001431572">
    <property type="component" value="Chromosome 2"/>
</dbReference>
<accession>A0ABY9B757</accession>
<dbReference type="InterPro" id="IPR003356">
    <property type="entry name" value="DNA_methylase_A-5"/>
</dbReference>
<evidence type="ECO:0000256" key="6">
    <source>
        <dbReference type="ARBA" id="ARBA00022747"/>
    </source>
</evidence>
<dbReference type="EMBL" id="CP128400">
    <property type="protein sequence ID" value="WJW69043.1"/>
    <property type="molecule type" value="Genomic_DNA"/>
</dbReference>
<dbReference type="InterPro" id="IPR038333">
    <property type="entry name" value="T1MK-like_N_sf"/>
</dbReference>
<dbReference type="InterPro" id="IPR051537">
    <property type="entry name" value="DNA_Adenine_Mtase"/>
</dbReference>
<dbReference type="Gene3D" id="1.20.1260.30">
    <property type="match status" value="1"/>
</dbReference>
<organism evidence="9 10">
    <name type="scientific">Candidatus Chlorohelix allophototropha</name>
    <dbReference type="NCBI Taxonomy" id="3003348"/>
    <lineage>
        <taxon>Bacteria</taxon>
        <taxon>Bacillati</taxon>
        <taxon>Chloroflexota</taxon>
        <taxon>Chloroflexia</taxon>
        <taxon>Candidatus Chloroheliales</taxon>
        <taxon>Candidatus Chloroheliaceae</taxon>
        <taxon>Candidatus Chlorohelix</taxon>
    </lineage>
</organism>
<dbReference type="Gene3D" id="3.40.50.150">
    <property type="entry name" value="Vaccinia Virus protein VP39"/>
    <property type="match status" value="1"/>
</dbReference>
<dbReference type="GO" id="GO:0008168">
    <property type="term" value="F:methyltransferase activity"/>
    <property type="evidence" value="ECO:0007669"/>
    <property type="project" value="UniProtKB-KW"/>
</dbReference>
<comment type="catalytic activity">
    <reaction evidence="7">
        <text>a 2'-deoxyadenosine in DNA + S-adenosyl-L-methionine = an N(6)-methyl-2'-deoxyadenosine in DNA + S-adenosyl-L-homocysteine + H(+)</text>
        <dbReference type="Rhea" id="RHEA:15197"/>
        <dbReference type="Rhea" id="RHEA-COMP:12418"/>
        <dbReference type="Rhea" id="RHEA-COMP:12419"/>
        <dbReference type="ChEBI" id="CHEBI:15378"/>
        <dbReference type="ChEBI" id="CHEBI:57856"/>
        <dbReference type="ChEBI" id="CHEBI:59789"/>
        <dbReference type="ChEBI" id="CHEBI:90615"/>
        <dbReference type="ChEBI" id="CHEBI:90616"/>
        <dbReference type="EC" id="2.1.1.72"/>
    </reaction>
</comment>
<keyword evidence="10" id="KW-1185">Reference proteome</keyword>
<feature type="domain" description="DNA methylase adenine-specific" evidence="8">
    <location>
        <begin position="30"/>
        <end position="85"/>
    </location>
</feature>
<dbReference type="PANTHER" id="PTHR42933">
    <property type="entry name" value="SLR6095 PROTEIN"/>
    <property type="match status" value="1"/>
</dbReference>
<dbReference type="InterPro" id="IPR029063">
    <property type="entry name" value="SAM-dependent_MTases_sf"/>
</dbReference>
<dbReference type="GO" id="GO:0032259">
    <property type="term" value="P:methylation"/>
    <property type="evidence" value="ECO:0007669"/>
    <property type="project" value="UniProtKB-KW"/>
</dbReference>
<evidence type="ECO:0000259" key="8">
    <source>
        <dbReference type="Pfam" id="PF02384"/>
    </source>
</evidence>
<dbReference type="RefSeq" id="WP_341470940.1">
    <property type="nucleotide sequence ID" value="NZ_CP128400.1"/>
</dbReference>
<evidence type="ECO:0000256" key="4">
    <source>
        <dbReference type="ARBA" id="ARBA00022679"/>
    </source>
</evidence>
<dbReference type="SUPFAM" id="SSF53335">
    <property type="entry name" value="S-adenosyl-L-methionine-dependent methyltransferases"/>
    <property type="match status" value="1"/>
</dbReference>
<dbReference type="PANTHER" id="PTHR42933:SF3">
    <property type="entry name" value="TYPE I RESTRICTION ENZYME MJAVIII METHYLASE SUBUNIT"/>
    <property type="match status" value="1"/>
</dbReference>
<dbReference type="EC" id="2.1.1.72" evidence="2"/>
<keyword evidence="3 9" id="KW-0489">Methyltransferase</keyword>
<evidence type="ECO:0000256" key="2">
    <source>
        <dbReference type="ARBA" id="ARBA00011900"/>
    </source>
</evidence>
<evidence type="ECO:0000313" key="10">
    <source>
        <dbReference type="Proteomes" id="UP001431572"/>
    </source>
</evidence>
<evidence type="ECO:0000256" key="5">
    <source>
        <dbReference type="ARBA" id="ARBA00022691"/>
    </source>
</evidence>
<protein>
    <recommendedName>
        <fullName evidence="2">site-specific DNA-methyltransferase (adenine-specific)</fullName>
        <ecNumber evidence="2">2.1.1.72</ecNumber>
    </recommendedName>
</protein>
<evidence type="ECO:0000313" key="9">
    <source>
        <dbReference type="EMBL" id="WJW69043.1"/>
    </source>
</evidence>